<dbReference type="NCBIfam" id="NF005987">
    <property type="entry name" value="PRK08097.1"/>
    <property type="match status" value="1"/>
</dbReference>
<gene>
    <name evidence="7 10" type="primary">ligB</name>
    <name evidence="10" type="ORF">GNF76_14220</name>
</gene>
<dbReference type="PANTHER" id="PTHR47810:SF1">
    <property type="entry name" value="DNA LIGASE B"/>
    <property type="match status" value="1"/>
</dbReference>
<keyword evidence="11" id="KW-1185">Reference proteome</keyword>
<reference evidence="10 11" key="1">
    <citation type="submission" date="2019-11" db="EMBL/GenBank/DDBJ databases">
        <title>Pseudomonas karstica sp. nov. and Pseudomonas spelaei sp. nov. from karst caves.</title>
        <authorList>
            <person name="Zeman M."/>
        </authorList>
    </citation>
    <scope>NUCLEOTIDE SEQUENCE [LARGE SCALE GENOMIC DNA]</scope>
    <source>
        <strain evidence="10 11">CCM 7893</strain>
    </source>
</reference>
<feature type="domain" description="NAD-dependent DNA ligase N-terminal" evidence="9">
    <location>
        <begin position="32"/>
        <end position="431"/>
    </location>
</feature>
<dbReference type="Proteomes" id="UP000438196">
    <property type="component" value="Unassembled WGS sequence"/>
</dbReference>
<dbReference type="HAMAP" id="MF_01587">
    <property type="entry name" value="DNA_ligase_B"/>
    <property type="match status" value="1"/>
</dbReference>
<dbReference type="PIRSF" id="PIRSF001604">
    <property type="entry name" value="LigA"/>
    <property type="match status" value="1"/>
</dbReference>
<keyword evidence="1 7" id="KW-0436">Ligase</keyword>
<comment type="caution">
    <text evidence="10">The sequence shown here is derived from an EMBL/GenBank/DDBJ whole genome shotgun (WGS) entry which is preliminary data.</text>
</comment>
<evidence type="ECO:0000256" key="1">
    <source>
        <dbReference type="ARBA" id="ARBA00022598"/>
    </source>
</evidence>
<evidence type="ECO:0000313" key="10">
    <source>
        <dbReference type="EMBL" id="MUF05506.1"/>
    </source>
</evidence>
<feature type="active site" description="N6-AMP-lysine intermediate" evidence="7">
    <location>
        <position position="129"/>
    </location>
</feature>
<evidence type="ECO:0000313" key="11">
    <source>
        <dbReference type="Proteomes" id="UP000438196"/>
    </source>
</evidence>
<dbReference type="PANTHER" id="PTHR47810">
    <property type="entry name" value="DNA LIGASE"/>
    <property type="match status" value="1"/>
</dbReference>
<dbReference type="InterPro" id="IPR050326">
    <property type="entry name" value="NAD_dep_DNA_ligaseB"/>
</dbReference>
<dbReference type="InterPro" id="IPR012340">
    <property type="entry name" value="NA-bd_OB-fold"/>
</dbReference>
<dbReference type="OrthoDB" id="9759736at2"/>
<dbReference type="InterPro" id="IPR013839">
    <property type="entry name" value="DNAligase_adenylation"/>
</dbReference>
<dbReference type="EC" id="6.5.1.2" evidence="7"/>
<protein>
    <recommendedName>
        <fullName evidence="7">DNA ligase B</fullName>
        <ecNumber evidence="7">6.5.1.2</ecNumber>
    </recommendedName>
    <alternativeName>
        <fullName evidence="7">Polydeoxyribonucleotide synthase [NAD(+)] B</fullName>
    </alternativeName>
</protein>
<name>A0A6I3WG27_9PSED</name>
<proteinExistence type="inferred from homology"/>
<feature type="signal peptide" evidence="8">
    <location>
        <begin position="1"/>
        <end position="22"/>
    </location>
</feature>
<comment type="similarity">
    <text evidence="7">Belongs to the NAD-dependent DNA ligase family. LigB subfamily.</text>
</comment>
<comment type="catalytic activity">
    <reaction evidence="6 7">
        <text>NAD(+) + (deoxyribonucleotide)n-3'-hydroxyl + 5'-phospho-(deoxyribonucleotide)m = (deoxyribonucleotide)n+m + AMP + beta-nicotinamide D-nucleotide.</text>
        <dbReference type="EC" id="6.5.1.2"/>
    </reaction>
</comment>
<keyword evidence="2 7" id="KW-0235">DNA replication</keyword>
<dbReference type="InterPro" id="IPR010994">
    <property type="entry name" value="RuvA_2-like"/>
</dbReference>
<sequence>MKPCMRLLACLLFTLLPLAVWAKDCPDWTVDHASTEISTLQRQISLWDDSYHRLGQSLISDDLYDQARQQLSQWRNCFAQPAPTADNPLASSRGTLAHPIPHTGLEKLLDDRAVDTWMATRQDLWIQPKVDGVAVTLVYRQGRLAQVISRGDGSLGQDWSVSGRKIPGIVQQLPQPIDLLLQGELYWRLTDHVQAVQGSINARSKIAGLMNRQQLSDTDAAGIGLFVWAWPHGPADLNEQLKTLAQWGFTDSQRYSQPIKNITEASHWRSYWYNHPLPFASDGVVLHQSQRAPADRWQVSTPYWAVAWKYPVIKALALVRKVHFKIGRTGRITPILELEPVLLDDRQIRRVSAGSLKRWQELDIRPGDQVSISLAGQVIPRLDQVILRSQPRVHVQAPLAKDYHHLSCWQLIPGCEEQLLARLTWLSGSQGLALPHIGRETWNTLIQAGLISNLLDWLTLDEAELANIDGFGERSSARLLDSLRSARQRPFAQWLKALGVPPTARNNLQGGWQSLAAKDAQAWQAEAGIGPGRAAQLNAFFRDPHVQAMRETLQAAGIDGF</sequence>
<dbReference type="GO" id="GO:0003911">
    <property type="term" value="F:DNA ligase (NAD+) activity"/>
    <property type="evidence" value="ECO:0007669"/>
    <property type="project" value="UniProtKB-UniRule"/>
</dbReference>
<keyword evidence="4 7" id="KW-0520">NAD</keyword>
<dbReference type="SUPFAM" id="SSF50249">
    <property type="entry name" value="Nucleic acid-binding proteins"/>
    <property type="match status" value="1"/>
</dbReference>
<evidence type="ECO:0000256" key="8">
    <source>
        <dbReference type="SAM" id="SignalP"/>
    </source>
</evidence>
<organism evidence="10 11">
    <name type="scientific">Pseudomonas spelaei</name>
    <dbReference type="NCBI Taxonomy" id="1055469"/>
    <lineage>
        <taxon>Bacteria</taxon>
        <taxon>Pseudomonadati</taxon>
        <taxon>Pseudomonadota</taxon>
        <taxon>Gammaproteobacteria</taxon>
        <taxon>Pseudomonadales</taxon>
        <taxon>Pseudomonadaceae</taxon>
        <taxon>Pseudomonas</taxon>
    </lineage>
</organism>
<keyword evidence="5 7" id="KW-0234">DNA repair</keyword>
<dbReference type="Gene3D" id="2.40.50.140">
    <property type="entry name" value="Nucleic acid-binding proteins"/>
    <property type="match status" value="1"/>
</dbReference>
<dbReference type="SUPFAM" id="SSF56091">
    <property type="entry name" value="DNA ligase/mRNA capping enzyme, catalytic domain"/>
    <property type="match status" value="1"/>
</dbReference>
<comment type="function">
    <text evidence="7">Catalyzes the formation of phosphodiester linkages between 5'-phosphoryl and 3'-hydroxyl groups in double-stranded DNA using NAD as a coenzyme and as the energy source for the reaction.</text>
</comment>
<dbReference type="InterPro" id="IPR001679">
    <property type="entry name" value="DNA_ligase"/>
</dbReference>
<dbReference type="InterPro" id="IPR004150">
    <property type="entry name" value="NAD_DNA_ligase_OB"/>
</dbReference>
<evidence type="ECO:0000256" key="3">
    <source>
        <dbReference type="ARBA" id="ARBA00022763"/>
    </source>
</evidence>
<dbReference type="GO" id="GO:0006260">
    <property type="term" value="P:DNA replication"/>
    <property type="evidence" value="ECO:0007669"/>
    <property type="project" value="UniProtKB-KW"/>
</dbReference>
<evidence type="ECO:0000256" key="2">
    <source>
        <dbReference type="ARBA" id="ARBA00022705"/>
    </source>
</evidence>
<evidence type="ECO:0000256" key="7">
    <source>
        <dbReference type="HAMAP-Rule" id="MF_01587"/>
    </source>
</evidence>
<dbReference type="Gene3D" id="3.30.470.30">
    <property type="entry name" value="DNA ligase/mRNA capping enzyme"/>
    <property type="match status" value="1"/>
</dbReference>
<dbReference type="Pfam" id="PF01653">
    <property type="entry name" value="DNA_ligase_aden"/>
    <property type="match status" value="1"/>
</dbReference>
<dbReference type="InterPro" id="IPR013840">
    <property type="entry name" value="DNAligase_N"/>
</dbReference>
<dbReference type="Gene3D" id="1.10.287.610">
    <property type="entry name" value="Helix hairpin bin"/>
    <property type="match status" value="1"/>
</dbReference>
<dbReference type="InterPro" id="IPR020923">
    <property type="entry name" value="DNA_ligase_B"/>
</dbReference>
<dbReference type="EMBL" id="WNNK01000010">
    <property type="protein sequence ID" value="MUF05506.1"/>
    <property type="molecule type" value="Genomic_DNA"/>
</dbReference>
<dbReference type="Gene3D" id="1.10.150.20">
    <property type="entry name" value="5' to 3' exonuclease, C-terminal subdomain"/>
    <property type="match status" value="1"/>
</dbReference>
<evidence type="ECO:0000256" key="5">
    <source>
        <dbReference type="ARBA" id="ARBA00023204"/>
    </source>
</evidence>
<dbReference type="Pfam" id="PF03120">
    <property type="entry name" value="OB_DNA_ligase"/>
    <property type="match status" value="1"/>
</dbReference>
<evidence type="ECO:0000256" key="6">
    <source>
        <dbReference type="ARBA" id="ARBA00034005"/>
    </source>
</evidence>
<keyword evidence="3 7" id="KW-0227">DNA damage</keyword>
<keyword evidence="8" id="KW-0732">Signal</keyword>
<dbReference type="GO" id="GO:0006281">
    <property type="term" value="P:DNA repair"/>
    <property type="evidence" value="ECO:0007669"/>
    <property type="project" value="UniProtKB-KW"/>
</dbReference>
<dbReference type="AlphaFoldDB" id="A0A6I3WG27"/>
<feature type="chain" id="PRO_5026158571" description="DNA ligase B" evidence="8">
    <location>
        <begin position="23"/>
        <end position="561"/>
    </location>
</feature>
<accession>A0A6I3WG27</accession>
<evidence type="ECO:0000259" key="9">
    <source>
        <dbReference type="SMART" id="SM00532"/>
    </source>
</evidence>
<evidence type="ECO:0000256" key="4">
    <source>
        <dbReference type="ARBA" id="ARBA00023027"/>
    </source>
</evidence>
<dbReference type="SUPFAM" id="SSF47781">
    <property type="entry name" value="RuvA domain 2-like"/>
    <property type="match status" value="1"/>
</dbReference>
<dbReference type="SMART" id="SM00532">
    <property type="entry name" value="LIGANc"/>
    <property type="match status" value="1"/>
</dbReference>